<protein>
    <submittedName>
        <fullName evidence="1">Uncharacterized protein</fullName>
    </submittedName>
</protein>
<sequence length="33" mass="3798">MHLGQRATIHPCISSREHHLFKISKVYTLPAKP</sequence>
<reference evidence="1" key="2">
    <citation type="journal article" date="2015" name="Fish Shellfish Immunol.">
        <title>Early steps in the European eel (Anguilla anguilla)-Vibrio vulnificus interaction in the gills: Role of the RtxA13 toxin.</title>
        <authorList>
            <person name="Callol A."/>
            <person name="Pajuelo D."/>
            <person name="Ebbesson L."/>
            <person name="Teles M."/>
            <person name="MacKenzie S."/>
            <person name="Amaro C."/>
        </authorList>
    </citation>
    <scope>NUCLEOTIDE SEQUENCE</scope>
</reference>
<dbReference type="AlphaFoldDB" id="A0A0E9PPE5"/>
<proteinExistence type="predicted"/>
<organism evidence="1">
    <name type="scientific">Anguilla anguilla</name>
    <name type="common">European freshwater eel</name>
    <name type="synonym">Muraena anguilla</name>
    <dbReference type="NCBI Taxonomy" id="7936"/>
    <lineage>
        <taxon>Eukaryota</taxon>
        <taxon>Metazoa</taxon>
        <taxon>Chordata</taxon>
        <taxon>Craniata</taxon>
        <taxon>Vertebrata</taxon>
        <taxon>Euteleostomi</taxon>
        <taxon>Actinopterygii</taxon>
        <taxon>Neopterygii</taxon>
        <taxon>Teleostei</taxon>
        <taxon>Anguilliformes</taxon>
        <taxon>Anguillidae</taxon>
        <taxon>Anguilla</taxon>
    </lineage>
</organism>
<accession>A0A0E9PPE5</accession>
<dbReference type="EMBL" id="GBXM01102637">
    <property type="protein sequence ID" value="JAH05940.1"/>
    <property type="molecule type" value="Transcribed_RNA"/>
</dbReference>
<name>A0A0E9PPE5_ANGAN</name>
<evidence type="ECO:0000313" key="1">
    <source>
        <dbReference type="EMBL" id="JAH05940.1"/>
    </source>
</evidence>
<reference evidence="1" key="1">
    <citation type="submission" date="2014-11" db="EMBL/GenBank/DDBJ databases">
        <authorList>
            <person name="Amaro Gonzalez C."/>
        </authorList>
    </citation>
    <scope>NUCLEOTIDE SEQUENCE</scope>
</reference>